<accession>A0A7J2T8C4</accession>
<proteinExistence type="predicted"/>
<dbReference type="AlphaFoldDB" id="A0A7J2T8C4"/>
<gene>
    <name evidence="1" type="ORF">ENP99_00020</name>
</gene>
<reference evidence="1" key="1">
    <citation type="journal article" date="2020" name="mSystems">
        <title>Genome- and Community-Level Interaction Insights into Carbon Utilization and Element Cycling Functions of Hydrothermarchaeota in Hydrothermal Sediment.</title>
        <authorList>
            <person name="Zhou Z."/>
            <person name="Liu Y."/>
            <person name="Xu W."/>
            <person name="Pan J."/>
            <person name="Luo Z.H."/>
            <person name="Li M."/>
        </authorList>
    </citation>
    <scope>NUCLEOTIDE SEQUENCE [LARGE SCALE GENOMIC DNA]</scope>
    <source>
        <strain evidence="1">SpSt-27</strain>
    </source>
</reference>
<protein>
    <submittedName>
        <fullName evidence="1">Uncharacterized protein</fullName>
    </submittedName>
</protein>
<evidence type="ECO:0000313" key="1">
    <source>
        <dbReference type="EMBL" id="HEH30493.1"/>
    </source>
</evidence>
<comment type="caution">
    <text evidence="1">The sequence shown here is derived from an EMBL/GenBank/DDBJ whole genome shotgun (WGS) entry which is preliminary data.</text>
</comment>
<dbReference type="EMBL" id="DSLL01000001">
    <property type="protein sequence ID" value="HEH30493.1"/>
    <property type="molecule type" value="Genomic_DNA"/>
</dbReference>
<organism evidence="1">
    <name type="scientific">Ignisphaera aggregans</name>
    <dbReference type="NCBI Taxonomy" id="334771"/>
    <lineage>
        <taxon>Archaea</taxon>
        <taxon>Thermoproteota</taxon>
        <taxon>Thermoprotei</taxon>
        <taxon>Desulfurococcales</taxon>
        <taxon>Desulfurococcaceae</taxon>
        <taxon>Ignisphaera</taxon>
    </lineage>
</organism>
<sequence length="87" mass="9832">MKFLKNFRASNRDLVIVQYLFPHETASIYACIDSETGMVLAEVFISESKSTSYLESITDMDSVPPELLSIIRNAVFVDATTNRTIEH</sequence>
<name>A0A7J2T8C4_9CREN</name>